<comment type="caution">
    <text evidence="2">The sequence shown here is derived from an EMBL/GenBank/DDBJ whole genome shotgun (WGS) entry which is preliminary data.</text>
</comment>
<protein>
    <submittedName>
        <fullName evidence="2">Uncharacterized protein</fullName>
    </submittedName>
</protein>
<reference evidence="2 3" key="2">
    <citation type="submission" date="2018-06" db="EMBL/GenBank/DDBJ databases">
        <title>Metagenomic assembly of (sub)arctic Cyanobacteria and their associated microbiome from non-axenic cultures.</title>
        <authorList>
            <person name="Baurain D."/>
        </authorList>
    </citation>
    <scope>NUCLEOTIDE SEQUENCE [LARGE SCALE GENOMIC DNA]</scope>
    <source>
        <strain evidence="2">ULC027bin1</strain>
    </source>
</reference>
<keyword evidence="1" id="KW-0732">Signal</keyword>
<gene>
    <name evidence="2" type="ORF">DCF15_18020</name>
</gene>
<evidence type="ECO:0000313" key="2">
    <source>
        <dbReference type="EMBL" id="PZO48344.1"/>
    </source>
</evidence>
<feature type="signal peptide" evidence="1">
    <location>
        <begin position="1"/>
        <end position="34"/>
    </location>
</feature>
<sequence>MPNSFTAQLTAQLTASISTLCFILLLSNSTPAHAQTPKPLKAIASPPNQLTAIAHSINAQAAADRAAASEPDSLALTSLPIVGDFINEDGSFDMGVDLPFTFNIGDVMGETGMVLSITF</sequence>
<name>A0A2W4WT57_9CYAN</name>
<dbReference type="Proteomes" id="UP000249794">
    <property type="component" value="Unassembled WGS sequence"/>
</dbReference>
<reference evidence="3" key="1">
    <citation type="submission" date="2018-04" db="EMBL/GenBank/DDBJ databases">
        <authorList>
            <person name="Cornet L."/>
        </authorList>
    </citation>
    <scope>NUCLEOTIDE SEQUENCE [LARGE SCALE GENOMIC DNA]</scope>
</reference>
<evidence type="ECO:0000313" key="3">
    <source>
        <dbReference type="Proteomes" id="UP000249794"/>
    </source>
</evidence>
<organism evidence="2 3">
    <name type="scientific">Phormidesmis priestleyi</name>
    <dbReference type="NCBI Taxonomy" id="268141"/>
    <lineage>
        <taxon>Bacteria</taxon>
        <taxon>Bacillati</taxon>
        <taxon>Cyanobacteriota</taxon>
        <taxon>Cyanophyceae</taxon>
        <taxon>Leptolyngbyales</taxon>
        <taxon>Leptolyngbyaceae</taxon>
        <taxon>Phormidesmis</taxon>
    </lineage>
</organism>
<dbReference type="AlphaFoldDB" id="A0A2W4WT57"/>
<dbReference type="EMBL" id="QBMP01000241">
    <property type="protein sequence ID" value="PZO48344.1"/>
    <property type="molecule type" value="Genomic_DNA"/>
</dbReference>
<accession>A0A2W4WT57</accession>
<proteinExistence type="predicted"/>
<evidence type="ECO:0000256" key="1">
    <source>
        <dbReference type="SAM" id="SignalP"/>
    </source>
</evidence>
<feature type="chain" id="PRO_5016056905" evidence="1">
    <location>
        <begin position="35"/>
        <end position="119"/>
    </location>
</feature>